<comment type="cofactor">
    <cofactor evidence="1">
        <name>Mg(2+)</name>
        <dbReference type="ChEBI" id="CHEBI:18420"/>
    </cofactor>
</comment>
<dbReference type="Pfam" id="PF00293">
    <property type="entry name" value="NUDIX"/>
    <property type="match status" value="1"/>
</dbReference>
<reference evidence="5" key="1">
    <citation type="submission" date="2018-09" db="EMBL/GenBank/DDBJ databases">
        <authorList>
            <person name="Zhu H."/>
        </authorList>
    </citation>
    <scope>NUCLEOTIDE SEQUENCE [LARGE SCALE GENOMIC DNA]</scope>
    <source>
        <strain evidence="5">K2R23-3</strain>
    </source>
</reference>
<dbReference type="SUPFAM" id="SSF55811">
    <property type="entry name" value="Nudix"/>
    <property type="match status" value="1"/>
</dbReference>
<dbReference type="RefSeq" id="WP_119882227.1">
    <property type="nucleotide sequence ID" value="NZ_CP032418.1"/>
</dbReference>
<gene>
    <name evidence="4" type="ORF">D3873_00830</name>
</gene>
<name>A0A385YRY4_9BACL</name>
<evidence type="ECO:0000259" key="3">
    <source>
        <dbReference type="PROSITE" id="PS51462"/>
    </source>
</evidence>
<feature type="domain" description="Nudix hydrolase" evidence="3">
    <location>
        <begin position="4"/>
        <end position="133"/>
    </location>
</feature>
<evidence type="ECO:0000256" key="2">
    <source>
        <dbReference type="ARBA" id="ARBA00022801"/>
    </source>
</evidence>
<dbReference type="GO" id="GO:0016787">
    <property type="term" value="F:hydrolase activity"/>
    <property type="evidence" value="ECO:0007669"/>
    <property type="project" value="UniProtKB-KW"/>
</dbReference>
<evidence type="ECO:0000313" key="5">
    <source>
        <dbReference type="Proteomes" id="UP000265725"/>
    </source>
</evidence>
<keyword evidence="2" id="KW-0378">Hydrolase</keyword>
<dbReference type="InterPro" id="IPR000086">
    <property type="entry name" value="NUDIX_hydrolase_dom"/>
</dbReference>
<evidence type="ECO:0000313" key="4">
    <source>
        <dbReference type="EMBL" id="AYC28482.1"/>
    </source>
</evidence>
<protein>
    <submittedName>
        <fullName evidence="4">NUDIX domain-containing protein</fullName>
    </submittedName>
</protein>
<dbReference type="CDD" id="cd02883">
    <property type="entry name" value="NUDIX_Hydrolase"/>
    <property type="match status" value="1"/>
</dbReference>
<dbReference type="PANTHER" id="PTHR43046">
    <property type="entry name" value="GDP-MANNOSE MANNOSYL HYDROLASE"/>
    <property type="match status" value="1"/>
</dbReference>
<dbReference type="Proteomes" id="UP000265725">
    <property type="component" value="Chromosome"/>
</dbReference>
<dbReference type="PROSITE" id="PS51462">
    <property type="entry name" value="NUDIX"/>
    <property type="match status" value="1"/>
</dbReference>
<dbReference type="InterPro" id="IPR015797">
    <property type="entry name" value="NUDIX_hydrolase-like_dom_sf"/>
</dbReference>
<dbReference type="Gene3D" id="3.90.79.10">
    <property type="entry name" value="Nucleoside Triphosphate Pyrophosphohydrolase"/>
    <property type="match status" value="1"/>
</dbReference>
<proteinExistence type="predicted"/>
<dbReference type="KEGG" id="paek:D3873_00830"/>
<sequence>MTELFHLGAHAIIQNEDGKVLLLKRTYGNKGWSLPGGGVDSGESMYDALLRECIEELSVVVENIVMTGIYYHPSIRTHAAIFTCTLTENAAIQLSAEHSEYKWATLDELSKSQRIRVQDATSFSGKVYSRVFK</sequence>
<dbReference type="OrthoDB" id="9787476at2"/>
<dbReference type="EMBL" id="CP032418">
    <property type="protein sequence ID" value="AYC28482.1"/>
    <property type="molecule type" value="Genomic_DNA"/>
</dbReference>
<keyword evidence="5" id="KW-1185">Reference proteome</keyword>
<dbReference type="AlphaFoldDB" id="A0A385YRY4"/>
<evidence type="ECO:0000256" key="1">
    <source>
        <dbReference type="ARBA" id="ARBA00001946"/>
    </source>
</evidence>
<dbReference type="PANTHER" id="PTHR43046:SF2">
    <property type="entry name" value="8-OXO-DGTP DIPHOSPHATASE-RELATED"/>
    <property type="match status" value="1"/>
</dbReference>
<organism evidence="4 5">
    <name type="scientific">Paenisporosarcina cavernae</name>
    <dbReference type="NCBI Taxonomy" id="2320858"/>
    <lineage>
        <taxon>Bacteria</taxon>
        <taxon>Bacillati</taxon>
        <taxon>Bacillota</taxon>
        <taxon>Bacilli</taxon>
        <taxon>Bacillales</taxon>
        <taxon>Caryophanaceae</taxon>
        <taxon>Paenisporosarcina</taxon>
    </lineage>
</organism>
<accession>A0A385YRY4</accession>